<dbReference type="AlphaFoldDB" id="A0A0G1WXJ5"/>
<name>A0A0G1WXJ5_9BACT</name>
<gene>
    <name evidence="1" type="ORF">UY16_C0045G0004</name>
</gene>
<sequence>MKDRKNVHCRSGTIDVVNSDQFSIFDEREEGDLCDHLCARGDGDGG</sequence>
<proteinExistence type="predicted"/>
<evidence type="ECO:0000313" key="2">
    <source>
        <dbReference type="Proteomes" id="UP000034739"/>
    </source>
</evidence>
<dbReference type="EMBL" id="LCOY01000045">
    <property type="protein sequence ID" value="KKU86935.1"/>
    <property type="molecule type" value="Genomic_DNA"/>
</dbReference>
<organism evidence="1 2">
    <name type="scientific">Candidatus Gottesmanbacteria bacterium GW2011_GWA2_47_9</name>
    <dbReference type="NCBI Taxonomy" id="1618445"/>
    <lineage>
        <taxon>Bacteria</taxon>
        <taxon>Candidatus Gottesmaniibacteriota</taxon>
    </lineage>
</organism>
<evidence type="ECO:0000313" key="1">
    <source>
        <dbReference type="EMBL" id="KKU86935.1"/>
    </source>
</evidence>
<protein>
    <submittedName>
        <fullName evidence="1">Uncharacterized protein</fullName>
    </submittedName>
</protein>
<comment type="caution">
    <text evidence="1">The sequence shown here is derived from an EMBL/GenBank/DDBJ whole genome shotgun (WGS) entry which is preliminary data.</text>
</comment>
<reference evidence="1 2" key="1">
    <citation type="journal article" date="2015" name="Nature">
        <title>rRNA introns, odd ribosomes, and small enigmatic genomes across a large radiation of phyla.</title>
        <authorList>
            <person name="Brown C.T."/>
            <person name="Hug L.A."/>
            <person name="Thomas B.C."/>
            <person name="Sharon I."/>
            <person name="Castelle C.J."/>
            <person name="Singh A."/>
            <person name="Wilkins M.J."/>
            <person name="Williams K.H."/>
            <person name="Banfield J.F."/>
        </authorList>
    </citation>
    <scope>NUCLEOTIDE SEQUENCE [LARGE SCALE GENOMIC DNA]</scope>
</reference>
<accession>A0A0G1WXJ5</accession>
<dbReference type="Proteomes" id="UP000034739">
    <property type="component" value="Unassembled WGS sequence"/>
</dbReference>